<keyword evidence="5" id="KW-0547">Nucleotide-binding</keyword>
<dbReference type="GO" id="GO:0004674">
    <property type="term" value="F:protein serine/threonine kinase activity"/>
    <property type="evidence" value="ECO:0007669"/>
    <property type="project" value="UniProtKB-KW"/>
</dbReference>
<dbReference type="PROSITE" id="PS00915">
    <property type="entry name" value="PI3_4_KINASE_1"/>
    <property type="match status" value="1"/>
</dbReference>
<dbReference type="Gene3D" id="1.10.1070.11">
    <property type="entry name" value="Phosphatidylinositol 3-/4-kinase, catalytic domain"/>
    <property type="match status" value="1"/>
</dbReference>
<keyword evidence="9" id="KW-0539">Nucleus</keyword>
<proteinExistence type="predicted"/>
<dbReference type="InterPro" id="IPR003152">
    <property type="entry name" value="FATC_dom"/>
</dbReference>
<evidence type="ECO:0000256" key="2">
    <source>
        <dbReference type="ARBA" id="ARBA00012513"/>
    </source>
</evidence>
<dbReference type="Pfam" id="PF02260">
    <property type="entry name" value="FATC"/>
    <property type="match status" value="1"/>
</dbReference>
<evidence type="ECO:0000256" key="4">
    <source>
        <dbReference type="ARBA" id="ARBA00022679"/>
    </source>
</evidence>
<dbReference type="PANTHER" id="PTHR37079">
    <property type="entry name" value="SERINE/THREONINE-PROTEIN KINASE ATM"/>
    <property type="match status" value="1"/>
</dbReference>
<organism evidence="15 16">
    <name type="scientific">Ridgeia piscesae</name>
    <name type="common">Tubeworm</name>
    <dbReference type="NCBI Taxonomy" id="27915"/>
    <lineage>
        <taxon>Eukaryota</taxon>
        <taxon>Metazoa</taxon>
        <taxon>Spiralia</taxon>
        <taxon>Lophotrochozoa</taxon>
        <taxon>Annelida</taxon>
        <taxon>Polychaeta</taxon>
        <taxon>Sedentaria</taxon>
        <taxon>Canalipalpata</taxon>
        <taxon>Sabellida</taxon>
        <taxon>Siboglinidae</taxon>
        <taxon>Ridgeia</taxon>
    </lineage>
</organism>
<dbReference type="PROSITE" id="PS50290">
    <property type="entry name" value="PI3_4_KINASE_3"/>
    <property type="match status" value="1"/>
</dbReference>
<keyword evidence="3" id="KW-0723">Serine/threonine-protein kinase</keyword>
<dbReference type="InterPro" id="IPR044107">
    <property type="entry name" value="PIKKc_ATM"/>
</dbReference>
<accession>A0AAD9P0A0</accession>
<sequence>MIDSHCMIDSRYLRTLEKQRVLDEQELESMMADRGRFLSCALSNYLKCLQFGDRHDMRVFRVTSLWFDNASQSEINDTMQKGADQIKSCKFLPLMYQLAARMGVAQPHNPSLFYSTLNSLIERVVLDHPHHSLFIILALANANKDSDVGSERSTVRRSRLSKSSSNSEEEPEAQQGRMQAAVNMLERLRQSRRADILRDMENLCDAYIELANWDVTRYKTETSAIKLPSGALLTKLNNLETVAMPTLTTKIDPTGVYADVVHIRSFESTFKLAGGINLPKIITCLGSDGVSRRQLVKGKDDLRQDAVMQQVFEMVNDLLQRDTESSRRHLKVRTYKVIPLSQRSGLLEWCEGTIPLGSYLCGGVNGAHERYRPQDLTACKCRKRMMAAVEKNYKRKHEAYLSLCDNFRPVFRHFFMERFPEPGDWYEKRLAYTRSVATNSIVGYIVGLGDRHVQNILIDCKTAELVHIDLGVAFEQGKILPTPETVPFRLTRDIVDGMGVAGVNGVFRRQKLQGLEDSVQLSVSGQVNQLIQAALDPKNLCRLFPGWQPYI</sequence>
<feature type="region of interest" description="Disordered" evidence="11">
    <location>
        <begin position="147"/>
        <end position="177"/>
    </location>
</feature>
<dbReference type="GO" id="GO:0005634">
    <property type="term" value="C:nucleus"/>
    <property type="evidence" value="ECO:0007669"/>
    <property type="project" value="UniProtKB-SubCell"/>
</dbReference>
<dbReference type="InterPro" id="IPR038980">
    <property type="entry name" value="ATM_plant"/>
</dbReference>
<dbReference type="EMBL" id="JAODUO010000226">
    <property type="protein sequence ID" value="KAK2185679.1"/>
    <property type="molecule type" value="Genomic_DNA"/>
</dbReference>
<feature type="domain" description="PI3K/PI4K catalytic" evidence="12">
    <location>
        <begin position="266"/>
        <end position="551"/>
    </location>
</feature>
<feature type="domain" description="FAT" evidence="13">
    <location>
        <begin position="1"/>
        <end position="142"/>
    </location>
</feature>
<dbReference type="PANTHER" id="PTHR37079:SF4">
    <property type="entry name" value="SERINE_THREONINE-PROTEIN KINASE ATM"/>
    <property type="match status" value="1"/>
</dbReference>
<keyword evidence="4" id="KW-0808">Transferase</keyword>
<keyword evidence="8" id="KW-0067">ATP-binding</keyword>
<evidence type="ECO:0000256" key="7">
    <source>
        <dbReference type="ARBA" id="ARBA00022777"/>
    </source>
</evidence>
<dbReference type="InterPro" id="IPR000403">
    <property type="entry name" value="PI3/4_kinase_cat_dom"/>
</dbReference>
<evidence type="ECO:0000313" key="16">
    <source>
        <dbReference type="Proteomes" id="UP001209878"/>
    </source>
</evidence>
<dbReference type="Gene3D" id="3.30.1010.10">
    <property type="entry name" value="Phosphatidylinositol 3-kinase Catalytic Subunit, Chain A, domain 4"/>
    <property type="match status" value="1"/>
</dbReference>
<name>A0AAD9P0A0_RIDPI</name>
<evidence type="ECO:0000256" key="9">
    <source>
        <dbReference type="ARBA" id="ARBA00023242"/>
    </source>
</evidence>
<dbReference type="InterPro" id="IPR011009">
    <property type="entry name" value="Kinase-like_dom_sf"/>
</dbReference>
<dbReference type="PROSITE" id="PS51190">
    <property type="entry name" value="FATC"/>
    <property type="match status" value="1"/>
</dbReference>
<feature type="domain" description="FATC" evidence="14">
    <location>
        <begin position="519"/>
        <end position="551"/>
    </location>
</feature>
<comment type="subcellular location">
    <subcellularLocation>
        <location evidence="1">Nucleus</location>
    </subcellularLocation>
</comment>
<evidence type="ECO:0000256" key="6">
    <source>
        <dbReference type="ARBA" id="ARBA00022763"/>
    </source>
</evidence>
<evidence type="ECO:0000259" key="13">
    <source>
        <dbReference type="PROSITE" id="PS51189"/>
    </source>
</evidence>
<reference evidence="15" key="1">
    <citation type="journal article" date="2023" name="Mol. Biol. Evol.">
        <title>Third-Generation Sequencing Reveals the Adaptive Role of the Epigenome in Three Deep-Sea Polychaetes.</title>
        <authorList>
            <person name="Perez M."/>
            <person name="Aroh O."/>
            <person name="Sun Y."/>
            <person name="Lan Y."/>
            <person name="Juniper S.K."/>
            <person name="Young C.R."/>
            <person name="Angers B."/>
            <person name="Qian P.Y."/>
        </authorList>
    </citation>
    <scope>NUCLEOTIDE SEQUENCE</scope>
    <source>
        <strain evidence="15">R07B-5</strain>
    </source>
</reference>
<dbReference type="InterPro" id="IPR036940">
    <property type="entry name" value="PI3/4_kinase_cat_sf"/>
</dbReference>
<dbReference type="InterPro" id="IPR018936">
    <property type="entry name" value="PI3/4_kinase_CS"/>
</dbReference>
<dbReference type="SUPFAM" id="SSF56112">
    <property type="entry name" value="Protein kinase-like (PK-like)"/>
    <property type="match status" value="1"/>
</dbReference>
<evidence type="ECO:0000259" key="12">
    <source>
        <dbReference type="PROSITE" id="PS50290"/>
    </source>
</evidence>
<dbReference type="EC" id="2.7.11.1" evidence="2"/>
<comment type="caution">
    <text evidence="15">The sequence shown here is derived from an EMBL/GenBank/DDBJ whole genome shotgun (WGS) entry which is preliminary data.</text>
</comment>
<dbReference type="FunFam" id="3.30.1010.10:FF:000015">
    <property type="entry name" value="Serine-protein kinase ATM"/>
    <property type="match status" value="1"/>
</dbReference>
<evidence type="ECO:0000256" key="1">
    <source>
        <dbReference type="ARBA" id="ARBA00004123"/>
    </source>
</evidence>
<keyword evidence="16" id="KW-1185">Reference proteome</keyword>
<dbReference type="PROSITE" id="PS00916">
    <property type="entry name" value="PI3_4_KINASE_2"/>
    <property type="match status" value="1"/>
</dbReference>
<dbReference type="AlphaFoldDB" id="A0AAD9P0A0"/>
<dbReference type="SMART" id="SM00146">
    <property type="entry name" value="PI3Kc"/>
    <property type="match status" value="1"/>
</dbReference>
<evidence type="ECO:0000256" key="8">
    <source>
        <dbReference type="ARBA" id="ARBA00022840"/>
    </source>
</evidence>
<evidence type="ECO:0000256" key="11">
    <source>
        <dbReference type="SAM" id="MobiDB-lite"/>
    </source>
</evidence>
<dbReference type="GO" id="GO:0006281">
    <property type="term" value="P:DNA repair"/>
    <property type="evidence" value="ECO:0007669"/>
    <property type="project" value="InterPro"/>
</dbReference>
<evidence type="ECO:0000259" key="14">
    <source>
        <dbReference type="PROSITE" id="PS51190"/>
    </source>
</evidence>
<protein>
    <recommendedName>
        <fullName evidence="2">non-specific serine/threonine protein kinase</fullName>
        <ecNumber evidence="2">2.7.11.1</ecNumber>
    </recommendedName>
</protein>
<dbReference type="CDD" id="cd05171">
    <property type="entry name" value="PIKKc_ATM"/>
    <property type="match status" value="1"/>
</dbReference>
<keyword evidence="6" id="KW-0227">DNA damage</keyword>
<evidence type="ECO:0000256" key="3">
    <source>
        <dbReference type="ARBA" id="ARBA00022527"/>
    </source>
</evidence>
<dbReference type="InterPro" id="IPR014009">
    <property type="entry name" value="PIK_FAT"/>
</dbReference>
<evidence type="ECO:0000256" key="5">
    <source>
        <dbReference type="ARBA" id="ARBA00022741"/>
    </source>
</evidence>
<keyword evidence="7" id="KW-0418">Kinase</keyword>
<dbReference type="SMART" id="SM01343">
    <property type="entry name" value="FATC"/>
    <property type="match status" value="1"/>
</dbReference>
<evidence type="ECO:0000313" key="15">
    <source>
        <dbReference type="EMBL" id="KAK2185679.1"/>
    </source>
</evidence>
<dbReference type="GO" id="GO:0005524">
    <property type="term" value="F:ATP binding"/>
    <property type="evidence" value="ECO:0007669"/>
    <property type="project" value="UniProtKB-KW"/>
</dbReference>
<evidence type="ECO:0000256" key="10">
    <source>
        <dbReference type="ARBA" id="ARBA00047899"/>
    </source>
</evidence>
<dbReference type="PROSITE" id="PS51189">
    <property type="entry name" value="FAT"/>
    <property type="match status" value="1"/>
</dbReference>
<comment type="catalytic activity">
    <reaction evidence="10">
        <text>L-threonyl-[protein] + ATP = O-phospho-L-threonyl-[protein] + ADP + H(+)</text>
        <dbReference type="Rhea" id="RHEA:46608"/>
        <dbReference type="Rhea" id="RHEA-COMP:11060"/>
        <dbReference type="Rhea" id="RHEA-COMP:11605"/>
        <dbReference type="ChEBI" id="CHEBI:15378"/>
        <dbReference type="ChEBI" id="CHEBI:30013"/>
        <dbReference type="ChEBI" id="CHEBI:30616"/>
        <dbReference type="ChEBI" id="CHEBI:61977"/>
        <dbReference type="ChEBI" id="CHEBI:456216"/>
        <dbReference type="EC" id="2.7.11.1"/>
    </reaction>
</comment>
<gene>
    <name evidence="15" type="ORF">NP493_226g01000</name>
</gene>
<dbReference type="Pfam" id="PF00454">
    <property type="entry name" value="PI3_PI4_kinase"/>
    <property type="match status" value="1"/>
</dbReference>
<dbReference type="Proteomes" id="UP001209878">
    <property type="component" value="Unassembled WGS sequence"/>
</dbReference>